<dbReference type="Proteomes" id="UP000181917">
    <property type="component" value="Unassembled WGS sequence"/>
</dbReference>
<feature type="transmembrane region" description="Helical" evidence="5">
    <location>
        <begin position="357"/>
        <end position="374"/>
    </location>
</feature>
<feature type="transmembrane region" description="Helical" evidence="5">
    <location>
        <begin position="415"/>
        <end position="433"/>
    </location>
</feature>
<dbReference type="Pfam" id="PF07690">
    <property type="entry name" value="MFS_1"/>
    <property type="match status" value="1"/>
</dbReference>
<feature type="transmembrane region" description="Helical" evidence="5">
    <location>
        <begin position="29"/>
        <end position="53"/>
    </location>
</feature>
<feature type="transmembrane region" description="Helical" evidence="5">
    <location>
        <begin position="279"/>
        <end position="298"/>
    </location>
</feature>
<dbReference type="SUPFAM" id="SSF103473">
    <property type="entry name" value="MFS general substrate transporter"/>
    <property type="match status" value="2"/>
</dbReference>
<feature type="transmembrane region" description="Helical" evidence="5">
    <location>
        <begin position="319"/>
        <end position="345"/>
    </location>
</feature>
<accession>A0A1H1FQ65</accession>
<feature type="transmembrane region" description="Helical" evidence="5">
    <location>
        <begin position="386"/>
        <end position="409"/>
    </location>
</feature>
<dbReference type="InterPro" id="IPR011701">
    <property type="entry name" value="MFS"/>
</dbReference>
<reference evidence="7 8" key="1">
    <citation type="submission" date="2016-10" db="EMBL/GenBank/DDBJ databases">
        <authorList>
            <person name="de Groot N.N."/>
        </authorList>
    </citation>
    <scope>NUCLEOTIDE SEQUENCE [LARGE SCALE GENOMIC DNA]</scope>
    <source>
        <strain evidence="7 8">DSM 20117</strain>
    </source>
</reference>
<evidence type="ECO:0000256" key="3">
    <source>
        <dbReference type="ARBA" id="ARBA00022989"/>
    </source>
</evidence>
<feature type="transmembrane region" description="Helical" evidence="5">
    <location>
        <begin position="253"/>
        <end position="273"/>
    </location>
</feature>
<dbReference type="GO" id="GO:0022857">
    <property type="term" value="F:transmembrane transporter activity"/>
    <property type="evidence" value="ECO:0007669"/>
    <property type="project" value="InterPro"/>
</dbReference>
<evidence type="ECO:0000313" key="7">
    <source>
        <dbReference type="EMBL" id="SDR03067.1"/>
    </source>
</evidence>
<feature type="transmembrane region" description="Helical" evidence="5">
    <location>
        <begin position="486"/>
        <end position="507"/>
    </location>
</feature>
<dbReference type="Gene3D" id="1.20.1250.20">
    <property type="entry name" value="MFS general substrate transporter like domains"/>
    <property type="match status" value="1"/>
</dbReference>
<dbReference type="PRINTS" id="PR01036">
    <property type="entry name" value="TCRTETB"/>
</dbReference>
<dbReference type="STRING" id="37928.SAMN04489742_3583"/>
<dbReference type="Gene3D" id="1.20.1720.10">
    <property type="entry name" value="Multidrug resistance protein D"/>
    <property type="match status" value="1"/>
</dbReference>
<feature type="transmembrane region" description="Helical" evidence="5">
    <location>
        <begin position="154"/>
        <end position="179"/>
    </location>
</feature>
<feature type="transmembrane region" description="Helical" evidence="5">
    <location>
        <begin position="95"/>
        <end position="113"/>
    </location>
</feature>
<dbReference type="CDD" id="cd17321">
    <property type="entry name" value="MFS_MMR_MDR_like"/>
    <property type="match status" value="1"/>
</dbReference>
<evidence type="ECO:0000256" key="5">
    <source>
        <dbReference type="SAM" id="Phobius"/>
    </source>
</evidence>
<organism evidence="7 8">
    <name type="scientific">Crystallibacter crystallopoietes</name>
    <dbReference type="NCBI Taxonomy" id="37928"/>
    <lineage>
        <taxon>Bacteria</taxon>
        <taxon>Bacillati</taxon>
        <taxon>Actinomycetota</taxon>
        <taxon>Actinomycetes</taxon>
        <taxon>Micrococcales</taxon>
        <taxon>Micrococcaceae</taxon>
        <taxon>Crystallibacter</taxon>
    </lineage>
</organism>
<dbReference type="InterPro" id="IPR036259">
    <property type="entry name" value="MFS_trans_sf"/>
</dbReference>
<dbReference type="PANTHER" id="PTHR42718:SF39">
    <property type="entry name" value="ACTINORHODIN TRANSPORTER-RELATED"/>
    <property type="match status" value="1"/>
</dbReference>
<name>A0A1H1FQ65_9MICC</name>
<comment type="subcellular location">
    <subcellularLocation>
        <location evidence="1">Cell membrane</location>
        <topology evidence="1">Multi-pass membrane protein</topology>
    </subcellularLocation>
</comment>
<evidence type="ECO:0000256" key="4">
    <source>
        <dbReference type="ARBA" id="ARBA00023136"/>
    </source>
</evidence>
<evidence type="ECO:0000256" key="2">
    <source>
        <dbReference type="ARBA" id="ARBA00022692"/>
    </source>
</evidence>
<keyword evidence="2 5" id="KW-0812">Transmembrane</keyword>
<keyword evidence="3 5" id="KW-1133">Transmembrane helix</keyword>
<sequence>MRAYEWRVTPPLNPSQDPDYVPDPARWRILGVLLVTVFMALVGVSIVNVVLPSIQTGLGASQSDIQWVLSGYALTFGIVLVAAGRAGDIFGRGPIFIAGLVIFTLSSIAAGLAPDASTLNIARFIQGLGSGLLNPQAIGMIQQYFRDGERARSFGLMGTVIGVSVAIGPLLGGSLVQIFGVEHGWRWTFLVNVPVGILALVLAFRWFPKPMLNGSPPARAAPVEVADPESIPLGRSWLPFTKTRPAGYQPRDLDPIGAFLLGIAVLMVLLPFVESRGSAWTWTMLPAGLAVLALWAWWEHRYKLRGRSPMVDLHLFRGAGFTNGTIISGLYMLGMTSVWVLVALYVQNGLGRTALEAGLISLPAAVMAAFGSHWSGGKVMEYGRRVVIWGILCALFGLGSSVLVIHWQTAFGLNFWWLLFTLSFVGTAQGLVISPNQTLTLADVPLDYAGSAGGVQQTGQRIGTSVGIAMMTAIAFATLAQTDWQTAITVGFGAIACVVLVALAVAVKDHRRRLVEVAGTA</sequence>
<feature type="domain" description="Major facilitator superfamily (MFS) profile" evidence="6">
    <location>
        <begin position="29"/>
        <end position="511"/>
    </location>
</feature>
<feature type="transmembrane region" description="Helical" evidence="5">
    <location>
        <begin position="185"/>
        <end position="207"/>
    </location>
</feature>
<dbReference type="InterPro" id="IPR020846">
    <property type="entry name" value="MFS_dom"/>
</dbReference>
<dbReference type="PROSITE" id="PS50850">
    <property type="entry name" value="MFS"/>
    <property type="match status" value="1"/>
</dbReference>
<evidence type="ECO:0000313" key="8">
    <source>
        <dbReference type="Proteomes" id="UP000181917"/>
    </source>
</evidence>
<dbReference type="EMBL" id="FNKH01000002">
    <property type="protein sequence ID" value="SDR03067.1"/>
    <property type="molecule type" value="Genomic_DNA"/>
</dbReference>
<proteinExistence type="predicted"/>
<keyword evidence="4 5" id="KW-0472">Membrane</keyword>
<evidence type="ECO:0000259" key="6">
    <source>
        <dbReference type="PROSITE" id="PS50850"/>
    </source>
</evidence>
<protein>
    <submittedName>
        <fullName evidence="7">Major Facilitator Superfamily protein</fullName>
    </submittedName>
</protein>
<gene>
    <name evidence="7" type="ORF">SAMN04489742_3583</name>
</gene>
<dbReference type="PANTHER" id="PTHR42718">
    <property type="entry name" value="MAJOR FACILITATOR SUPERFAMILY MULTIDRUG TRANSPORTER MFSC"/>
    <property type="match status" value="1"/>
</dbReference>
<keyword evidence="8" id="KW-1185">Reference proteome</keyword>
<evidence type="ECO:0000256" key="1">
    <source>
        <dbReference type="ARBA" id="ARBA00004651"/>
    </source>
</evidence>
<feature type="transmembrane region" description="Helical" evidence="5">
    <location>
        <begin position="65"/>
        <end position="83"/>
    </location>
</feature>
<dbReference type="GO" id="GO:0005886">
    <property type="term" value="C:plasma membrane"/>
    <property type="evidence" value="ECO:0007669"/>
    <property type="project" value="UniProtKB-SubCell"/>
</dbReference>
<dbReference type="AlphaFoldDB" id="A0A1H1FQ65"/>